<feature type="region of interest" description="Disordered" evidence="1">
    <location>
        <begin position="31"/>
        <end position="62"/>
    </location>
</feature>
<dbReference type="AlphaFoldDB" id="A0AAN7GFV2"/>
<keyword evidence="4" id="KW-1185">Reference proteome</keyword>
<dbReference type="Proteomes" id="UP001345219">
    <property type="component" value="Chromosome 10"/>
</dbReference>
<proteinExistence type="predicted"/>
<reference evidence="3 4" key="1">
    <citation type="journal article" date="2023" name="Hortic Res">
        <title>Pangenome of water caltrop reveals structural variations and asymmetric subgenome divergence after allopolyploidization.</title>
        <authorList>
            <person name="Zhang X."/>
            <person name="Chen Y."/>
            <person name="Wang L."/>
            <person name="Yuan Y."/>
            <person name="Fang M."/>
            <person name="Shi L."/>
            <person name="Lu R."/>
            <person name="Comes H.P."/>
            <person name="Ma Y."/>
            <person name="Chen Y."/>
            <person name="Huang G."/>
            <person name="Zhou Y."/>
            <person name="Zheng Z."/>
            <person name="Qiu Y."/>
        </authorList>
    </citation>
    <scope>NUCLEOTIDE SEQUENCE [LARGE SCALE GENOMIC DNA]</scope>
    <source>
        <tissue evidence="3">Roots</tissue>
    </source>
</reference>
<comment type="caution">
    <text evidence="3">The sequence shown here is derived from an EMBL/GenBank/DDBJ whole genome shotgun (WGS) entry which is preliminary data.</text>
</comment>
<evidence type="ECO:0000313" key="3">
    <source>
        <dbReference type="EMBL" id="KAK4745325.1"/>
    </source>
</evidence>
<sequence length="91" mass="10130">MRSSKVSLLVVGLVVAVIVLFMSSEVAAATAQDGTSTSSENGVNDQHFDGHEDAFSFRPFGPFRPRPQTFTCRTLCNRGRGRNCRLPWRRK</sequence>
<feature type="compositionally biased region" description="Polar residues" evidence="1">
    <location>
        <begin position="32"/>
        <end position="44"/>
    </location>
</feature>
<accession>A0AAN7GFV2</accession>
<keyword evidence="2" id="KW-0732">Signal</keyword>
<dbReference type="EMBL" id="JAXIOK010000021">
    <property type="protein sequence ID" value="KAK4745325.1"/>
    <property type="molecule type" value="Genomic_DNA"/>
</dbReference>
<name>A0AAN7GFV2_9MYRT</name>
<protein>
    <submittedName>
        <fullName evidence="3">Uncharacterized protein</fullName>
    </submittedName>
</protein>
<gene>
    <name evidence="3" type="ORF">SAY87_011637</name>
</gene>
<feature type="compositionally biased region" description="Basic and acidic residues" evidence="1">
    <location>
        <begin position="46"/>
        <end position="55"/>
    </location>
</feature>
<evidence type="ECO:0000256" key="2">
    <source>
        <dbReference type="SAM" id="SignalP"/>
    </source>
</evidence>
<feature type="chain" id="PRO_5043022452" evidence="2">
    <location>
        <begin position="29"/>
        <end position="91"/>
    </location>
</feature>
<organism evidence="3 4">
    <name type="scientific">Trapa incisa</name>
    <dbReference type="NCBI Taxonomy" id="236973"/>
    <lineage>
        <taxon>Eukaryota</taxon>
        <taxon>Viridiplantae</taxon>
        <taxon>Streptophyta</taxon>
        <taxon>Embryophyta</taxon>
        <taxon>Tracheophyta</taxon>
        <taxon>Spermatophyta</taxon>
        <taxon>Magnoliopsida</taxon>
        <taxon>eudicotyledons</taxon>
        <taxon>Gunneridae</taxon>
        <taxon>Pentapetalae</taxon>
        <taxon>rosids</taxon>
        <taxon>malvids</taxon>
        <taxon>Myrtales</taxon>
        <taxon>Lythraceae</taxon>
        <taxon>Trapa</taxon>
    </lineage>
</organism>
<evidence type="ECO:0000256" key="1">
    <source>
        <dbReference type="SAM" id="MobiDB-lite"/>
    </source>
</evidence>
<evidence type="ECO:0000313" key="4">
    <source>
        <dbReference type="Proteomes" id="UP001345219"/>
    </source>
</evidence>
<feature type="signal peptide" evidence="2">
    <location>
        <begin position="1"/>
        <end position="28"/>
    </location>
</feature>